<keyword evidence="1" id="KW-0328">Glycosyltransferase</keyword>
<dbReference type="EMBL" id="MVIE01000081">
    <property type="protein sequence ID" value="ORB32899.1"/>
    <property type="molecule type" value="Genomic_DNA"/>
</dbReference>
<name>A0A1X0I203_9MYCO</name>
<dbReference type="Gene3D" id="3.40.50.2000">
    <property type="entry name" value="Glycogen Phosphorylase B"/>
    <property type="match status" value="1"/>
</dbReference>
<comment type="caution">
    <text evidence="3">The sequence shown here is derived from an EMBL/GenBank/DDBJ whole genome shotgun (WGS) entry which is preliminary data.</text>
</comment>
<dbReference type="SUPFAM" id="SSF53756">
    <property type="entry name" value="UDP-Glycosyltransferase/glycogen phosphorylase"/>
    <property type="match status" value="1"/>
</dbReference>
<evidence type="ECO:0000256" key="1">
    <source>
        <dbReference type="ARBA" id="ARBA00022676"/>
    </source>
</evidence>
<keyword evidence="4" id="KW-1185">Reference proteome</keyword>
<organism evidence="3 4">
    <name type="scientific">Mycobacterium paraseoulense</name>
    <dbReference type="NCBI Taxonomy" id="590652"/>
    <lineage>
        <taxon>Bacteria</taxon>
        <taxon>Bacillati</taxon>
        <taxon>Actinomycetota</taxon>
        <taxon>Actinomycetes</taxon>
        <taxon>Mycobacteriales</taxon>
        <taxon>Mycobacteriaceae</taxon>
        <taxon>Mycobacterium</taxon>
    </lineage>
</organism>
<accession>A0A1X0I203</accession>
<dbReference type="AlphaFoldDB" id="A0A1X0I203"/>
<dbReference type="InterPro" id="IPR002201">
    <property type="entry name" value="Glyco_trans_9"/>
</dbReference>
<dbReference type="OrthoDB" id="9807356at2"/>
<dbReference type="PANTHER" id="PTHR30160:SF1">
    <property type="entry name" value="LIPOPOLYSACCHARIDE 1,2-N-ACETYLGLUCOSAMINETRANSFERASE-RELATED"/>
    <property type="match status" value="1"/>
</dbReference>
<dbReference type="RefSeq" id="WP_083176593.1">
    <property type="nucleotide sequence ID" value="NZ_AP022619.1"/>
</dbReference>
<evidence type="ECO:0000313" key="3">
    <source>
        <dbReference type="EMBL" id="ORB32899.1"/>
    </source>
</evidence>
<dbReference type="Pfam" id="PF01075">
    <property type="entry name" value="Glyco_transf_9"/>
    <property type="match status" value="1"/>
</dbReference>
<evidence type="ECO:0000256" key="2">
    <source>
        <dbReference type="ARBA" id="ARBA00022679"/>
    </source>
</evidence>
<dbReference type="CDD" id="cd03789">
    <property type="entry name" value="GT9_LPS_heptosyltransferase"/>
    <property type="match status" value="1"/>
</dbReference>
<dbReference type="GO" id="GO:0008713">
    <property type="term" value="F:ADP-heptose-lipopolysaccharide heptosyltransferase activity"/>
    <property type="evidence" value="ECO:0007669"/>
    <property type="project" value="TreeGrafter"/>
</dbReference>
<evidence type="ECO:0000313" key="4">
    <source>
        <dbReference type="Proteomes" id="UP000192513"/>
    </source>
</evidence>
<dbReference type="GO" id="GO:0009244">
    <property type="term" value="P:lipopolysaccharide core region biosynthetic process"/>
    <property type="evidence" value="ECO:0007669"/>
    <property type="project" value="TreeGrafter"/>
</dbReference>
<keyword evidence="2" id="KW-0808">Transferase</keyword>
<gene>
    <name evidence="3" type="ORF">BST39_28045</name>
</gene>
<proteinExistence type="predicted"/>
<dbReference type="GO" id="GO:0005829">
    <property type="term" value="C:cytosol"/>
    <property type="evidence" value="ECO:0007669"/>
    <property type="project" value="TreeGrafter"/>
</dbReference>
<dbReference type="Proteomes" id="UP000192513">
    <property type="component" value="Unassembled WGS sequence"/>
</dbReference>
<reference evidence="3 4" key="1">
    <citation type="submission" date="2017-02" db="EMBL/GenBank/DDBJ databases">
        <title>The new phylogeny of genus Mycobacterium.</title>
        <authorList>
            <person name="Tortoli E."/>
            <person name="Trovato A."/>
            <person name="Cirillo D.M."/>
        </authorList>
    </citation>
    <scope>NUCLEOTIDE SEQUENCE [LARGE SCALE GENOMIC DNA]</scope>
    <source>
        <strain evidence="3 4">DSM 45000</strain>
    </source>
</reference>
<dbReference type="STRING" id="590652.BST39_28045"/>
<sequence length="344" mass="37893">MSEIAVPQGEHSPRLERSALGDVLRVDRPAVYLGGKIGEAIVTLPTVRALSEMFTAPLTLVCPKFIFDLCLWEVSPRLIDITASPAAGVAPRRMPDYGALAAEVGGVDVFINTVPWNLISNSFVRPLREALAPRTSIGFKIDHDSYDIVAPKDVDHAADLIFNLARLFDPSARIDDHAQAVAIAPEARERARSIRADVGRETKVLVVHADTDWTEKRWPITRFIDLLDRFLSRRRDFVAWIVGMGHEELNVGSQRDRVISYLGLPLDLTMGLVASADLFVGVDSSMLHAADLARVPGVGLFGPTRPSTWGFRFAPHRHVDVKTMADITVDEVLRALTDLADEHA</sequence>
<dbReference type="PANTHER" id="PTHR30160">
    <property type="entry name" value="TETRAACYLDISACCHARIDE 4'-KINASE-RELATED"/>
    <property type="match status" value="1"/>
</dbReference>
<protein>
    <submittedName>
        <fullName evidence="3">Uncharacterized protein</fullName>
    </submittedName>
</protein>
<dbReference type="InterPro" id="IPR051199">
    <property type="entry name" value="LPS_LOS_Heptosyltrfase"/>
</dbReference>